<proteinExistence type="predicted"/>
<organism evidence="1 2">
    <name type="scientific">Peribacillus frigoritolerans</name>
    <dbReference type="NCBI Taxonomy" id="450367"/>
    <lineage>
        <taxon>Bacteria</taxon>
        <taxon>Bacillati</taxon>
        <taxon>Bacillota</taxon>
        <taxon>Bacilli</taxon>
        <taxon>Bacillales</taxon>
        <taxon>Bacillaceae</taxon>
        <taxon>Peribacillus</taxon>
    </lineage>
</organism>
<evidence type="ECO:0000313" key="1">
    <source>
        <dbReference type="EMBL" id="MBR8645427.1"/>
    </source>
</evidence>
<protein>
    <submittedName>
        <fullName evidence="1">Uncharacterized protein</fullName>
    </submittedName>
</protein>
<reference evidence="1" key="1">
    <citation type="submission" date="2021-04" db="EMBL/GenBank/DDBJ databases">
        <title>Whole genome sequencing of Enterococci isolates from hospitalized patients.</title>
        <authorList>
            <person name="Ogoti B.M."/>
            <person name="Onyambu F.G."/>
        </authorList>
    </citation>
    <scope>NUCLEOTIDE SEQUENCE</scope>
    <source>
        <strain evidence="1">242</strain>
    </source>
</reference>
<gene>
    <name evidence="1" type="ORF">KEH51_18465</name>
</gene>
<accession>A0A941FRU0</accession>
<sequence length="52" mass="5747">MVGGLAVGVLGTMLFTEMMEGFDMEEMFEEATEEFDGDLIHFLIMGGNPKNN</sequence>
<dbReference type="AlphaFoldDB" id="A0A941FRU0"/>
<evidence type="ECO:0000313" key="2">
    <source>
        <dbReference type="Proteomes" id="UP000680045"/>
    </source>
</evidence>
<name>A0A941FRU0_9BACI</name>
<dbReference type="Proteomes" id="UP000680045">
    <property type="component" value="Unassembled WGS sequence"/>
</dbReference>
<dbReference type="EMBL" id="JAGTPW010000035">
    <property type="protein sequence ID" value="MBR8645427.1"/>
    <property type="molecule type" value="Genomic_DNA"/>
</dbReference>
<comment type="caution">
    <text evidence="1">The sequence shown here is derived from an EMBL/GenBank/DDBJ whole genome shotgun (WGS) entry which is preliminary data.</text>
</comment>